<dbReference type="PANTHER" id="PTHR34374">
    <property type="entry name" value="LARGE RIBOSOMAL RNA SUBUNIT ACCUMULATION PROTEIN YCED HOMOLOG 1, CHLOROPLASTIC"/>
    <property type="match status" value="1"/>
</dbReference>
<name>A0A9D2VK14_9ACTN</name>
<dbReference type="Pfam" id="PF02620">
    <property type="entry name" value="YceD"/>
    <property type="match status" value="1"/>
</dbReference>
<reference evidence="2" key="2">
    <citation type="submission" date="2021-09" db="EMBL/GenBank/DDBJ databases">
        <authorList>
            <person name="Gilroy R."/>
        </authorList>
    </citation>
    <scope>NUCLEOTIDE SEQUENCE</scope>
    <source>
        <strain evidence="2">USAMLcec12-2067</strain>
    </source>
</reference>
<accession>A0A9D2VK14</accession>
<dbReference type="InterPro" id="IPR003772">
    <property type="entry name" value="YceD"/>
</dbReference>
<dbReference type="PANTHER" id="PTHR34374:SF1">
    <property type="entry name" value="LARGE RIBOSOMAL RNA SUBUNIT ACCUMULATION PROTEIN YCED HOMOLOG 1, CHLOROPLASTIC"/>
    <property type="match status" value="1"/>
</dbReference>
<feature type="region of interest" description="Disordered" evidence="1">
    <location>
        <begin position="160"/>
        <end position="184"/>
    </location>
</feature>
<gene>
    <name evidence="2" type="ORF">K8V16_04460</name>
</gene>
<dbReference type="EMBL" id="DYZL01000088">
    <property type="protein sequence ID" value="HJH43031.1"/>
    <property type="molecule type" value="Genomic_DNA"/>
</dbReference>
<comment type="caution">
    <text evidence="2">The sequence shown here is derived from an EMBL/GenBank/DDBJ whole genome shotgun (WGS) entry which is preliminary data.</text>
</comment>
<proteinExistence type="predicted"/>
<organism evidence="2 3">
    <name type="scientific">Rubneribacter badeniensis</name>
    <dbReference type="NCBI Taxonomy" id="2070688"/>
    <lineage>
        <taxon>Bacteria</taxon>
        <taxon>Bacillati</taxon>
        <taxon>Actinomycetota</taxon>
        <taxon>Coriobacteriia</taxon>
        <taxon>Eggerthellales</taxon>
        <taxon>Eggerthellaceae</taxon>
        <taxon>Rubneribacter</taxon>
    </lineage>
</organism>
<protein>
    <submittedName>
        <fullName evidence="2">DUF177 domain-containing protein</fullName>
    </submittedName>
</protein>
<evidence type="ECO:0000313" key="3">
    <source>
        <dbReference type="Proteomes" id="UP000789325"/>
    </source>
</evidence>
<dbReference type="Proteomes" id="UP000789325">
    <property type="component" value="Unassembled WGS sequence"/>
</dbReference>
<evidence type="ECO:0000256" key="1">
    <source>
        <dbReference type="SAM" id="MobiDB-lite"/>
    </source>
</evidence>
<dbReference type="AlphaFoldDB" id="A0A9D2VK14"/>
<reference evidence="2" key="1">
    <citation type="journal article" date="2021" name="PeerJ">
        <title>Extensive microbial diversity within the chicken gut microbiome revealed by metagenomics and culture.</title>
        <authorList>
            <person name="Gilroy R."/>
            <person name="Ravi A."/>
            <person name="Getino M."/>
            <person name="Pursley I."/>
            <person name="Horton D.L."/>
            <person name="Alikhan N.F."/>
            <person name="Baker D."/>
            <person name="Gharbi K."/>
            <person name="Hall N."/>
            <person name="Watson M."/>
            <person name="Adriaenssens E.M."/>
            <person name="Foster-Nyarko E."/>
            <person name="Jarju S."/>
            <person name="Secka A."/>
            <person name="Antonio M."/>
            <person name="Oren A."/>
            <person name="Chaudhuri R.R."/>
            <person name="La Ragione R."/>
            <person name="Hildebrand F."/>
            <person name="Pallen M.J."/>
        </authorList>
    </citation>
    <scope>NUCLEOTIDE SEQUENCE</scope>
    <source>
        <strain evidence="2">USAMLcec12-2067</strain>
    </source>
</reference>
<evidence type="ECO:0000313" key="2">
    <source>
        <dbReference type="EMBL" id="HJH43031.1"/>
    </source>
</evidence>
<sequence>MTDTRIFIPSELFAPAESSRFEGVLALPFLEAGCDRYRFEEPLSWQVDVTNTGDALLVSGTVAGEAETECARCLDGFALPLAGEVEGYFLLDARDESPEDMDDDEFDVLPEDHVIDLEPLLKAALLLELPLVPLCDEECRGLCPSCGANLNEGPCGCAREGEGGGDDAPPSPFSVLKDYPFEGR</sequence>